<dbReference type="GO" id="GO:0010181">
    <property type="term" value="F:FMN binding"/>
    <property type="evidence" value="ECO:0007669"/>
    <property type="project" value="UniProtKB-UniRule"/>
</dbReference>
<dbReference type="GO" id="GO:0004733">
    <property type="term" value="F:pyridoxamine phosphate oxidase activity"/>
    <property type="evidence" value="ECO:0007669"/>
    <property type="project" value="UniProtKB-UniRule"/>
</dbReference>
<dbReference type="NCBIfam" id="NF004231">
    <property type="entry name" value="PRK05679.1"/>
    <property type="match status" value="1"/>
</dbReference>
<reference evidence="11" key="2">
    <citation type="submission" date="2016-04" db="EMBL/GenBank/DDBJ databases">
        <title>Complete Genome and Plasmid Sequences for Rhodococcus fascians D188 and Draft Sequences for Rhodococcus spp. Isolates PBTS 1 and PBTS 2.</title>
        <authorList>
            <person name="Stamer R."/>
            <person name="Vereecke D."/>
            <person name="Zhang Y."/>
            <person name="Schilkey F."/>
            <person name="Devitt N."/>
            <person name="Randall J."/>
        </authorList>
    </citation>
    <scope>NUCLEOTIDE SEQUENCE [LARGE SCALE GENOMIC DNA]</scope>
    <source>
        <strain evidence="11">PBTS2</strain>
    </source>
</reference>
<feature type="binding site" evidence="5 7">
    <location>
        <position position="223"/>
    </location>
    <ligand>
        <name>FMN</name>
        <dbReference type="ChEBI" id="CHEBI:58210"/>
    </ligand>
</feature>
<dbReference type="SUPFAM" id="SSF50475">
    <property type="entry name" value="FMN-binding split barrel"/>
    <property type="match status" value="1"/>
</dbReference>
<dbReference type="Pfam" id="PF01243">
    <property type="entry name" value="PNPOx_N"/>
    <property type="match status" value="1"/>
</dbReference>
<feature type="domain" description="Pyridoxine 5'-phosphate oxidase dimerisation C-terminal" evidence="9">
    <location>
        <begin position="210"/>
        <end position="248"/>
    </location>
</feature>
<evidence type="ECO:0000256" key="1">
    <source>
        <dbReference type="ARBA" id="ARBA00007301"/>
    </source>
</evidence>
<keyword evidence="4 5" id="KW-0560">Oxidoreductase</keyword>
<dbReference type="NCBIfam" id="TIGR00558">
    <property type="entry name" value="pdxH"/>
    <property type="match status" value="1"/>
</dbReference>
<dbReference type="PROSITE" id="PS01064">
    <property type="entry name" value="PYRIDOX_OXIDASE"/>
    <property type="match status" value="1"/>
</dbReference>
<dbReference type="InterPro" id="IPR011576">
    <property type="entry name" value="Pyridox_Oxase_N"/>
</dbReference>
<comment type="caution">
    <text evidence="5">Lacks conserved residue(s) required for the propagation of feature annotation.</text>
</comment>
<gene>
    <name evidence="5 10" type="primary">pdxH</name>
    <name evidence="10" type="ORF">A3Q41_02655</name>
</gene>
<dbReference type="KEGG" id="rhs:A3Q41_02655"/>
<feature type="binding site" evidence="5 7">
    <location>
        <begin position="178"/>
        <end position="179"/>
    </location>
    <ligand>
        <name>FMN</name>
        <dbReference type="ChEBI" id="CHEBI:58210"/>
    </ligand>
</feature>
<evidence type="ECO:0000313" key="10">
    <source>
        <dbReference type="EMBL" id="AMY23950.1"/>
    </source>
</evidence>
<dbReference type="PANTHER" id="PTHR10851">
    <property type="entry name" value="PYRIDOXINE-5-PHOSPHATE OXIDASE"/>
    <property type="match status" value="1"/>
</dbReference>
<evidence type="ECO:0000256" key="5">
    <source>
        <dbReference type="HAMAP-Rule" id="MF_01629"/>
    </source>
</evidence>
<name>A0A143QLM0_RHOFA</name>
<dbReference type="PANTHER" id="PTHR10851:SF0">
    <property type="entry name" value="PYRIDOXINE-5'-PHOSPHATE OXIDASE"/>
    <property type="match status" value="1"/>
</dbReference>
<comment type="catalytic activity">
    <reaction evidence="5">
        <text>pyridoxamine 5'-phosphate + O2 + H2O = pyridoxal 5'-phosphate + H2O2 + NH4(+)</text>
        <dbReference type="Rhea" id="RHEA:15817"/>
        <dbReference type="ChEBI" id="CHEBI:15377"/>
        <dbReference type="ChEBI" id="CHEBI:15379"/>
        <dbReference type="ChEBI" id="CHEBI:16240"/>
        <dbReference type="ChEBI" id="CHEBI:28938"/>
        <dbReference type="ChEBI" id="CHEBI:58451"/>
        <dbReference type="ChEBI" id="CHEBI:597326"/>
        <dbReference type="EC" id="1.4.3.5"/>
    </reaction>
</comment>
<evidence type="ECO:0000256" key="3">
    <source>
        <dbReference type="ARBA" id="ARBA00022643"/>
    </source>
</evidence>
<proteinExistence type="inferred from homology"/>
<dbReference type="InterPro" id="IPR012349">
    <property type="entry name" value="Split_barrel_FMN-bd"/>
</dbReference>
<keyword evidence="11" id="KW-1185">Reference proteome</keyword>
<dbReference type="InterPro" id="IPR019576">
    <property type="entry name" value="Pyridoxamine_oxidase_dimer_C"/>
</dbReference>
<comment type="pathway">
    <text evidence="5">Cofactor metabolism; pyridoxal 5'-phosphate salvage; pyridoxal 5'-phosphate from pyridoxine 5'-phosphate: step 1/1.</text>
</comment>
<evidence type="ECO:0000259" key="9">
    <source>
        <dbReference type="Pfam" id="PF10590"/>
    </source>
</evidence>
<evidence type="ECO:0000256" key="4">
    <source>
        <dbReference type="ARBA" id="ARBA00023002"/>
    </source>
</evidence>
<accession>A0A143QLM0</accession>
<evidence type="ECO:0000256" key="2">
    <source>
        <dbReference type="ARBA" id="ARBA00022630"/>
    </source>
</evidence>
<dbReference type="InterPro" id="IPR000659">
    <property type="entry name" value="Pyridox_Oxase"/>
</dbReference>
<dbReference type="GO" id="GO:0008615">
    <property type="term" value="P:pyridoxine biosynthetic process"/>
    <property type="evidence" value="ECO:0007669"/>
    <property type="project" value="UniProtKB-UniRule"/>
</dbReference>
<dbReference type="Gene3D" id="2.30.110.10">
    <property type="entry name" value="Electron Transport, Fmn-binding Protein, Chain A"/>
    <property type="match status" value="1"/>
</dbReference>
<feature type="binding site" evidence="5 6">
    <location>
        <begin position="229"/>
        <end position="231"/>
    </location>
    <ligand>
        <name>substrate</name>
    </ligand>
</feature>
<comment type="cofactor">
    <cofactor evidence="5 7">
        <name>FMN</name>
        <dbReference type="ChEBI" id="CHEBI:58210"/>
    </cofactor>
    <text evidence="5 7">Binds 1 FMN per subunit.</text>
</comment>
<reference evidence="10 11" key="1">
    <citation type="journal article" date="2016" name="Genome Announc.">
        <title>Complete Genome and Plasmid Sequences for Rhodococcus fascians D188 and Draft Sequences for Rhodococcus Isolates PBTS 1 and PBTS 2.</title>
        <authorList>
            <person name="Stamler R.A."/>
            <person name="Vereecke D."/>
            <person name="Zhang Y."/>
            <person name="Schilkey F."/>
            <person name="Devitt N."/>
            <person name="Randall J.J."/>
        </authorList>
    </citation>
    <scope>NUCLEOTIDE SEQUENCE [LARGE SCALE GENOMIC DNA]</scope>
    <source>
        <strain evidence="10 11">PBTS2</strain>
    </source>
</reference>
<feature type="binding site" evidence="5 6">
    <location>
        <position position="161"/>
    </location>
    <ligand>
        <name>substrate</name>
    </ligand>
</feature>
<dbReference type="PATRIC" id="fig|1653479.3.peg.2684"/>
<sequence>MDSLVATAPGSAPHPGVLAETIASFYAGVASGFVSADEQRLATMRVDYGEPKDLDVDALSDGWLPLARQWLSDAVAANLPEPNAIVLGTVDAAGRPATRTVLCKDLDAEGVVFYTNYDSDKGRALASTPYASITFPWIGIARQLTVRGPVTRVDRDTTEAYWRTRPRGSQLGAWASEQSRTVVSRDALAAQLAEVTATFDGREVPVPPNWGGIRVEPEIVEFWQGRTSRMHNRIRVMPASGVIERLQP</sequence>
<dbReference type="AlphaFoldDB" id="A0A143QLM0"/>
<dbReference type="UniPathway" id="UPA01068">
    <property type="reaction ID" value="UER00304"/>
</dbReference>
<feature type="binding site" evidence="5 7">
    <location>
        <begin position="99"/>
        <end position="104"/>
    </location>
    <ligand>
        <name>FMN</name>
        <dbReference type="ChEBI" id="CHEBI:58210"/>
    </ligand>
</feature>
<keyword evidence="3 5" id="KW-0288">FMN</keyword>
<keyword evidence="2 5" id="KW-0285">Flavoprotein</keyword>
<dbReference type="Pfam" id="PF10590">
    <property type="entry name" value="PNP_phzG_C"/>
    <property type="match status" value="1"/>
</dbReference>
<organism evidence="10 11">
    <name type="scientific">Rhodococcoides fascians</name>
    <name type="common">Rhodococcus fascians</name>
    <dbReference type="NCBI Taxonomy" id="1828"/>
    <lineage>
        <taxon>Bacteria</taxon>
        <taxon>Bacillati</taxon>
        <taxon>Actinomycetota</taxon>
        <taxon>Actinomycetes</taxon>
        <taxon>Mycobacteriales</taxon>
        <taxon>Nocardiaceae</taxon>
        <taxon>Rhodococcoides</taxon>
    </lineage>
</organism>
<comment type="pathway">
    <text evidence="5">Cofactor metabolism; pyridoxal 5'-phosphate salvage; pyridoxal 5'-phosphate from pyridoxamine 5'-phosphate: step 1/1.</text>
</comment>
<feature type="binding site" evidence="5 6">
    <location>
        <position position="169"/>
    </location>
    <ligand>
        <name>substrate</name>
    </ligand>
</feature>
<feature type="binding site" evidence="6">
    <location>
        <begin position="45"/>
        <end position="48"/>
    </location>
    <ligand>
        <name>substrate</name>
    </ligand>
</feature>
<comment type="function">
    <text evidence="5">Catalyzes the oxidation of either pyridoxine 5'-phosphate (PNP) or pyridoxamine 5'-phosphate (PMP) into pyridoxal 5'-phosphate (PLP).</text>
</comment>
<dbReference type="PIRSF" id="PIRSF000190">
    <property type="entry name" value="Pyd_amn-ph_oxd"/>
    <property type="match status" value="1"/>
</dbReference>
<evidence type="ECO:0000256" key="6">
    <source>
        <dbReference type="PIRSR" id="PIRSR000190-1"/>
    </source>
</evidence>
<evidence type="ECO:0000259" key="8">
    <source>
        <dbReference type="Pfam" id="PF01243"/>
    </source>
</evidence>
<feature type="binding site" evidence="5 7">
    <location>
        <position position="121"/>
    </location>
    <ligand>
        <name>FMN</name>
        <dbReference type="ChEBI" id="CHEBI:58210"/>
    </ligand>
</feature>
<feature type="domain" description="Pyridoxamine 5'-phosphate oxidase N-terminal" evidence="8">
    <location>
        <begin position="72"/>
        <end position="197"/>
    </location>
</feature>
<comment type="subunit">
    <text evidence="5">Homodimer.</text>
</comment>
<feature type="binding site" evidence="5 6">
    <location>
        <position position="104"/>
    </location>
    <ligand>
        <name>substrate</name>
    </ligand>
</feature>
<evidence type="ECO:0000256" key="7">
    <source>
        <dbReference type="PIRSR" id="PIRSR000190-2"/>
    </source>
</evidence>
<feature type="binding site" evidence="5 7">
    <location>
        <position position="143"/>
    </location>
    <ligand>
        <name>FMN</name>
        <dbReference type="ChEBI" id="CHEBI:58210"/>
    </ligand>
</feature>
<evidence type="ECO:0000313" key="11">
    <source>
        <dbReference type="Proteomes" id="UP000076038"/>
    </source>
</evidence>
<dbReference type="EMBL" id="CP015220">
    <property type="protein sequence ID" value="AMY23950.1"/>
    <property type="molecule type" value="Genomic_DNA"/>
</dbReference>
<dbReference type="HAMAP" id="MF_01629">
    <property type="entry name" value="PdxH"/>
    <property type="match status" value="1"/>
</dbReference>
<comment type="similarity">
    <text evidence="1 5">Belongs to the pyridoxamine 5'-phosphate oxidase family.</text>
</comment>
<keyword evidence="5" id="KW-0664">Pyridoxine biosynthesis</keyword>
<dbReference type="InterPro" id="IPR019740">
    <property type="entry name" value="Pyridox_Oxase_CS"/>
</dbReference>
<feature type="binding site" evidence="5 7">
    <location>
        <position position="233"/>
    </location>
    <ligand>
        <name>FMN</name>
        <dbReference type="ChEBI" id="CHEBI:58210"/>
    </ligand>
</feature>
<protein>
    <recommendedName>
        <fullName evidence="5">Pyridoxine/pyridoxamine 5'-phosphate oxidase</fullName>
        <ecNumber evidence="5">1.4.3.5</ecNumber>
    </recommendedName>
    <alternativeName>
        <fullName evidence="5">PNP/PMP oxidase</fullName>
        <shortName evidence="5">PNPOx</shortName>
    </alternativeName>
    <alternativeName>
        <fullName evidence="5">Pyridoxal 5'-phosphate synthase</fullName>
    </alternativeName>
</protein>
<comment type="catalytic activity">
    <reaction evidence="5">
        <text>pyridoxine 5'-phosphate + O2 = pyridoxal 5'-phosphate + H2O2</text>
        <dbReference type="Rhea" id="RHEA:15149"/>
        <dbReference type="ChEBI" id="CHEBI:15379"/>
        <dbReference type="ChEBI" id="CHEBI:16240"/>
        <dbReference type="ChEBI" id="CHEBI:58589"/>
        <dbReference type="ChEBI" id="CHEBI:597326"/>
        <dbReference type="EC" id="1.4.3.5"/>
    </reaction>
</comment>
<feature type="binding site" evidence="5 6">
    <location>
        <position position="165"/>
    </location>
    <ligand>
        <name>substrate</name>
    </ligand>
</feature>
<dbReference type="EC" id="1.4.3.5" evidence="5"/>
<feature type="binding site" evidence="5 7">
    <location>
        <begin position="114"/>
        <end position="115"/>
    </location>
    <ligand>
        <name>FMN</name>
        <dbReference type="ChEBI" id="CHEBI:58210"/>
    </ligand>
</feature>
<dbReference type="Proteomes" id="UP000076038">
    <property type="component" value="Chromosome"/>
</dbReference>